<dbReference type="OrthoDB" id="1602884at2759"/>
<protein>
    <submittedName>
        <fullName evidence="5">Protein TPR3-like</fullName>
    </submittedName>
</protein>
<dbReference type="InterPro" id="IPR027728">
    <property type="entry name" value="Topless_fam"/>
</dbReference>
<feature type="domain" description="CTLH" evidence="3">
    <location>
        <begin position="35"/>
        <end position="92"/>
    </location>
</feature>
<evidence type="ECO:0000259" key="3">
    <source>
        <dbReference type="PROSITE" id="PS50897"/>
    </source>
</evidence>
<dbReference type="PANTHER" id="PTHR44083:SF30">
    <property type="entry name" value="TOPLESS-LIKE PROTEIN"/>
    <property type="match status" value="1"/>
</dbReference>
<gene>
    <name evidence="5" type="primary">LOC101499352</name>
</gene>
<dbReference type="RefSeq" id="XP_004514730.1">
    <property type="nucleotide sequence ID" value="XM_004514673.2"/>
</dbReference>
<proteinExistence type="predicted"/>
<reference evidence="5" key="1">
    <citation type="submission" date="2025-08" db="UniProtKB">
        <authorList>
            <consortium name="RefSeq"/>
        </authorList>
    </citation>
    <scope>IDENTIFICATION</scope>
    <source>
        <tissue evidence="5">Etiolated seedlings</tissue>
    </source>
</reference>
<dbReference type="STRING" id="3827.A0A1S2Z448"/>
<dbReference type="eggNOG" id="KOG0266">
    <property type="taxonomic scope" value="Eukaryota"/>
</dbReference>
<evidence type="ECO:0000313" key="5">
    <source>
        <dbReference type="RefSeq" id="XP_004514730.1"/>
    </source>
</evidence>
<dbReference type="Pfam" id="PF21889">
    <property type="entry name" value="TPR1-like_2nd"/>
    <property type="match status" value="1"/>
</dbReference>
<dbReference type="GeneID" id="101499352"/>
<dbReference type="InterPro" id="IPR006595">
    <property type="entry name" value="CTLH_C"/>
</dbReference>
<name>A0A1S2Z448_CICAR</name>
<dbReference type="InterPro" id="IPR054080">
    <property type="entry name" value="TPR1-like_2nd"/>
</dbReference>
<dbReference type="SMART" id="SM00668">
    <property type="entry name" value="CTLH"/>
    <property type="match status" value="1"/>
</dbReference>
<sequence>MSNLTEELVYLVLQYFDEEGLRETALTLGRESGLYFDLKYFEDLVLAGKWNDVEKYLSGFTQVEDNSHSINIYFEIRKQKYLEALDSNNRSEALDILMKDLKIFASRNEELFKDLTLLLRINNIREHKSLSTYQDANSARKKMMDKIKKVIEQHPMLDGKLKFPAIESQRLKHMLNESPTQRL</sequence>
<evidence type="ECO:0000256" key="2">
    <source>
        <dbReference type="ARBA" id="ARBA00022737"/>
    </source>
</evidence>
<dbReference type="SMART" id="SM00667">
    <property type="entry name" value="LisH"/>
    <property type="match status" value="1"/>
</dbReference>
<dbReference type="PANTHER" id="PTHR44083">
    <property type="entry name" value="TOPLESS-RELATED PROTEIN 1-RELATED"/>
    <property type="match status" value="1"/>
</dbReference>
<keyword evidence="4" id="KW-1185">Reference proteome</keyword>
<dbReference type="KEGG" id="cam:101499352"/>
<evidence type="ECO:0000256" key="1">
    <source>
        <dbReference type="ARBA" id="ARBA00022574"/>
    </source>
</evidence>
<dbReference type="GO" id="GO:0006355">
    <property type="term" value="P:regulation of DNA-templated transcription"/>
    <property type="evidence" value="ECO:0007669"/>
    <property type="project" value="InterPro"/>
</dbReference>
<dbReference type="InterPro" id="IPR006594">
    <property type="entry name" value="LisH"/>
</dbReference>
<keyword evidence="2" id="KW-0677">Repeat</keyword>
<dbReference type="PaxDb" id="3827-XP_004514730.1"/>
<dbReference type="Proteomes" id="UP000087171">
    <property type="component" value="Unplaced"/>
</dbReference>
<accession>A0A1S2Z448</accession>
<evidence type="ECO:0000313" key="4">
    <source>
        <dbReference type="Proteomes" id="UP000087171"/>
    </source>
</evidence>
<organism evidence="4 5">
    <name type="scientific">Cicer arietinum</name>
    <name type="common">Chickpea</name>
    <name type="synonym">Garbanzo</name>
    <dbReference type="NCBI Taxonomy" id="3827"/>
    <lineage>
        <taxon>Eukaryota</taxon>
        <taxon>Viridiplantae</taxon>
        <taxon>Streptophyta</taxon>
        <taxon>Embryophyta</taxon>
        <taxon>Tracheophyta</taxon>
        <taxon>Spermatophyta</taxon>
        <taxon>Magnoliopsida</taxon>
        <taxon>eudicotyledons</taxon>
        <taxon>Gunneridae</taxon>
        <taxon>Pentapetalae</taxon>
        <taxon>rosids</taxon>
        <taxon>fabids</taxon>
        <taxon>Fabales</taxon>
        <taxon>Fabaceae</taxon>
        <taxon>Papilionoideae</taxon>
        <taxon>50 kb inversion clade</taxon>
        <taxon>NPAAA clade</taxon>
        <taxon>Hologalegina</taxon>
        <taxon>IRL clade</taxon>
        <taxon>Cicereae</taxon>
        <taxon>Cicer</taxon>
    </lineage>
</organism>
<dbReference type="AlphaFoldDB" id="A0A1S2Z448"/>
<dbReference type="PROSITE" id="PS50896">
    <property type="entry name" value="LISH"/>
    <property type="match status" value="1"/>
</dbReference>
<keyword evidence="1" id="KW-0853">WD repeat</keyword>
<dbReference type="PROSITE" id="PS50897">
    <property type="entry name" value="CTLH"/>
    <property type="match status" value="1"/>
</dbReference>